<dbReference type="GO" id="GO:0006660">
    <property type="term" value="P:phosphatidylserine catabolic process"/>
    <property type="evidence" value="ECO:0007669"/>
    <property type="project" value="TreeGrafter"/>
</dbReference>
<evidence type="ECO:0000256" key="15">
    <source>
        <dbReference type="ARBA" id="ARBA00032497"/>
    </source>
</evidence>
<evidence type="ECO:0000256" key="17">
    <source>
        <dbReference type="ARBA" id="ARBA00045941"/>
    </source>
</evidence>
<reference evidence="21 22" key="1">
    <citation type="journal article" date="2021" name="Sci. Rep.">
        <title>Chromosome anchoring in Senegalese sole (Solea senegalensis) reveals sex-associated markers and genome rearrangements in flatfish.</title>
        <authorList>
            <person name="Guerrero-Cozar I."/>
            <person name="Gomez-Garrido J."/>
            <person name="Berbel C."/>
            <person name="Martinez-Blanch J.F."/>
            <person name="Alioto T."/>
            <person name="Claros M.G."/>
            <person name="Gagnaire P.A."/>
            <person name="Manchado M."/>
        </authorList>
    </citation>
    <scope>NUCLEOTIDE SEQUENCE [LARGE SCALE GENOMIC DNA]</scope>
    <source>
        <strain evidence="21">Sse05_10M</strain>
    </source>
</reference>
<evidence type="ECO:0000256" key="8">
    <source>
        <dbReference type="ARBA" id="ARBA00022824"/>
    </source>
</evidence>
<evidence type="ECO:0000256" key="12">
    <source>
        <dbReference type="ARBA" id="ARBA00023180"/>
    </source>
</evidence>
<evidence type="ECO:0000256" key="2">
    <source>
        <dbReference type="ARBA" id="ARBA00004389"/>
    </source>
</evidence>
<keyword evidence="11 19" id="KW-0472">Membrane</keyword>
<evidence type="ECO:0000256" key="7">
    <source>
        <dbReference type="ARBA" id="ARBA00022801"/>
    </source>
</evidence>
<evidence type="ECO:0000313" key="22">
    <source>
        <dbReference type="Proteomes" id="UP000693946"/>
    </source>
</evidence>
<evidence type="ECO:0000256" key="3">
    <source>
        <dbReference type="ARBA" id="ARBA00006584"/>
    </source>
</evidence>
<gene>
    <name evidence="21" type="ORF">JOB18_019018</name>
</gene>
<comment type="function">
    <text evidence="17">Lysophosphatidylserine (LPS) lipase that mediates the hydrolysis of lysophosphatidylserine, a class of signaling lipids that regulates immunological and neurological processes. Represents a major lysophosphatidylserine lipase in the brain, thereby playing a key role in the central nervous system. Also able to hydrolyze oxidized phosphatidylserine; oxidized phosphatidylserine is produced in response to severe inflammatory stress and constitutes a proapoptotic 'eat me' signal. Also has monoacylglycerol (MAG) lipase activity: hydrolyzes 2-arachidonoylglycerol (2-AG), thereby acting as a regulator of endocannabinoid signaling pathways. Has a strong preference for very-long-chain lipid substrates; substrate specificity is likely due to improved catalysis and not improved substrate binding.</text>
</comment>
<keyword evidence="12" id="KW-0325">Glycoprotein</keyword>
<dbReference type="PANTHER" id="PTHR12277:SF61">
    <property type="entry name" value="LYSOPHOSPHATIDYLSERINE LIPASE ABHD12"/>
    <property type="match status" value="1"/>
</dbReference>
<dbReference type="EC" id="3.1.1.23" evidence="4"/>
<dbReference type="GO" id="GO:0052651">
    <property type="term" value="P:monoacylglycerol catabolic process"/>
    <property type="evidence" value="ECO:0007669"/>
    <property type="project" value="TreeGrafter"/>
</dbReference>
<dbReference type="PANTHER" id="PTHR12277">
    <property type="entry name" value="ALPHA/BETA HYDROLASE DOMAIN-CONTAINING PROTEIN"/>
    <property type="match status" value="1"/>
</dbReference>
<evidence type="ECO:0000256" key="19">
    <source>
        <dbReference type="SAM" id="Phobius"/>
    </source>
</evidence>
<evidence type="ECO:0000313" key="21">
    <source>
        <dbReference type="EMBL" id="KAG7456417.1"/>
    </source>
</evidence>
<keyword evidence="8" id="KW-0256">Endoplasmic reticulum</keyword>
<evidence type="ECO:0000256" key="16">
    <source>
        <dbReference type="ARBA" id="ARBA00033386"/>
    </source>
</evidence>
<keyword evidence="9 19" id="KW-1133">Transmembrane helix</keyword>
<keyword evidence="10" id="KW-0443">Lipid metabolism</keyword>
<comment type="caution">
    <text evidence="21">The sequence shown here is derived from an EMBL/GenBank/DDBJ whole genome shotgun (WGS) entry which is preliminary data.</text>
</comment>
<proteinExistence type="inferred from homology"/>
<name>A0AAV6PCT6_SOLSE</name>
<protein>
    <recommendedName>
        <fullName evidence="5">Lysophosphatidylserine lipase ABHD12</fullName>
        <ecNumber evidence="4">3.1.1.23</ecNumber>
    </recommendedName>
    <alternativeName>
        <fullName evidence="16">2-arachidonoylglycerol hydrolase ABHD12</fullName>
    </alternativeName>
    <alternativeName>
        <fullName evidence="15">Abhydrolase domain-containing protein 12</fullName>
    </alternativeName>
    <alternativeName>
        <fullName evidence="14">Monoacylglycerol lipase ABHD12</fullName>
    </alternativeName>
    <alternativeName>
        <fullName evidence="13">Oxidized phosphatidylserine lipase ABHD12</fullName>
    </alternativeName>
</protein>
<evidence type="ECO:0000256" key="9">
    <source>
        <dbReference type="ARBA" id="ARBA00022989"/>
    </source>
</evidence>
<evidence type="ECO:0000256" key="18">
    <source>
        <dbReference type="SAM" id="MobiDB-lite"/>
    </source>
</evidence>
<keyword evidence="6 19" id="KW-0812">Transmembrane</keyword>
<feature type="transmembrane region" description="Helical" evidence="19">
    <location>
        <begin position="105"/>
        <end position="122"/>
    </location>
</feature>
<dbReference type="GO" id="GO:0004622">
    <property type="term" value="F:phosphatidylcholine lysophospholipase activity"/>
    <property type="evidence" value="ECO:0007669"/>
    <property type="project" value="TreeGrafter"/>
</dbReference>
<evidence type="ECO:0000256" key="14">
    <source>
        <dbReference type="ARBA" id="ARBA00030575"/>
    </source>
</evidence>
<dbReference type="Proteomes" id="UP000693946">
    <property type="component" value="Unassembled WGS sequence"/>
</dbReference>
<feature type="compositionally biased region" description="Polar residues" evidence="18">
    <location>
        <begin position="33"/>
        <end position="46"/>
    </location>
</feature>
<dbReference type="FunFam" id="3.40.50.1820:FF:000069">
    <property type="entry name" value="monoacylglycerol lipase ABHD12"/>
    <property type="match status" value="1"/>
</dbReference>
<dbReference type="EMBL" id="JAGKHQ010001441">
    <property type="protein sequence ID" value="KAG7456417.1"/>
    <property type="molecule type" value="Genomic_DNA"/>
</dbReference>
<feature type="compositionally biased region" description="Gly residues" evidence="18">
    <location>
        <begin position="58"/>
        <end position="68"/>
    </location>
</feature>
<evidence type="ECO:0000256" key="1">
    <source>
        <dbReference type="ARBA" id="ARBA00001613"/>
    </source>
</evidence>
<feature type="region of interest" description="Disordered" evidence="18">
    <location>
        <begin position="23"/>
        <end position="88"/>
    </location>
</feature>
<evidence type="ECO:0000256" key="11">
    <source>
        <dbReference type="ARBA" id="ARBA00023136"/>
    </source>
</evidence>
<evidence type="ECO:0000256" key="13">
    <source>
        <dbReference type="ARBA" id="ARBA00030502"/>
    </source>
</evidence>
<feature type="domain" description="AB hydrolase-1" evidence="20">
    <location>
        <begin position="199"/>
        <end position="304"/>
    </location>
</feature>
<comment type="subcellular location">
    <subcellularLocation>
        <location evidence="2">Endoplasmic reticulum membrane</location>
        <topology evidence="2">Single-pass membrane protein</topology>
    </subcellularLocation>
</comment>
<evidence type="ECO:0000256" key="4">
    <source>
        <dbReference type="ARBA" id="ARBA00013254"/>
    </source>
</evidence>
<evidence type="ECO:0000259" key="20">
    <source>
        <dbReference type="Pfam" id="PF00561"/>
    </source>
</evidence>
<evidence type="ECO:0000256" key="10">
    <source>
        <dbReference type="ARBA" id="ARBA00023098"/>
    </source>
</evidence>
<organism evidence="21 22">
    <name type="scientific">Solea senegalensis</name>
    <name type="common">Senegalese sole</name>
    <dbReference type="NCBI Taxonomy" id="28829"/>
    <lineage>
        <taxon>Eukaryota</taxon>
        <taxon>Metazoa</taxon>
        <taxon>Chordata</taxon>
        <taxon>Craniata</taxon>
        <taxon>Vertebrata</taxon>
        <taxon>Euteleostomi</taxon>
        <taxon>Actinopterygii</taxon>
        <taxon>Neopterygii</taxon>
        <taxon>Teleostei</taxon>
        <taxon>Neoteleostei</taxon>
        <taxon>Acanthomorphata</taxon>
        <taxon>Carangaria</taxon>
        <taxon>Pleuronectiformes</taxon>
        <taxon>Pleuronectoidei</taxon>
        <taxon>Soleidae</taxon>
        <taxon>Solea</taxon>
    </lineage>
</organism>
<dbReference type="GO" id="GO:0047372">
    <property type="term" value="F:monoacylglycerol lipase activity"/>
    <property type="evidence" value="ECO:0007669"/>
    <property type="project" value="UniProtKB-EC"/>
</dbReference>
<sequence length="426" mass="47456">MKTNSERKHGCVSRVKTGALAYSRVTGMRKRSTLQTAEQDTDTGSLLDSDPDLKQRPGRGGGGGGGGTAAAAAAAAAGGRQGPEVERSMGTPFRRLGVMGKMKRMLLWFLVVYVSVPIVIKLCPSIQAKLVFLNFVRVPYFIDLKRPFDLGLNHTHNYYLEPEEGTRIGVWHTVPAHMWRDAQDKDGDWYDGTFSSAHPVILYLHGNSGTRGGDHRVQLYKVLSSLGYHVVTFDYRGWGDSDGSPAEGDMTSDALFMYDRLKLRLKKTPLYVWGHSLGTGVATNLVRRLCDRGNPPDALILESPFTNIREEAKSHPFSMVYRYLPGFDWFFLDAITANNIRFSSDENMSHISCPLLILHAEDDSVVPFHLGKKLYDMAVRSQSLSGHKVHFVPFHSSLGYRHKLIYRSPELPKILSDFLGSAPPVQ</sequence>
<comment type="similarity">
    <text evidence="3">Belongs to the serine esterase family.</text>
</comment>
<keyword evidence="22" id="KW-1185">Reference proteome</keyword>
<feature type="compositionally biased region" description="Low complexity" evidence="18">
    <location>
        <begin position="69"/>
        <end position="78"/>
    </location>
</feature>
<dbReference type="GO" id="GO:0005789">
    <property type="term" value="C:endoplasmic reticulum membrane"/>
    <property type="evidence" value="ECO:0007669"/>
    <property type="project" value="UniProtKB-SubCell"/>
</dbReference>
<dbReference type="InterPro" id="IPR000073">
    <property type="entry name" value="AB_hydrolase_1"/>
</dbReference>
<evidence type="ECO:0000256" key="5">
    <source>
        <dbReference type="ARBA" id="ARBA00015438"/>
    </source>
</evidence>
<dbReference type="Pfam" id="PF00561">
    <property type="entry name" value="Abhydrolase_1"/>
    <property type="match status" value="1"/>
</dbReference>
<dbReference type="AlphaFoldDB" id="A0AAV6PCT6"/>
<evidence type="ECO:0000256" key="6">
    <source>
        <dbReference type="ARBA" id="ARBA00022692"/>
    </source>
</evidence>
<keyword evidence="7" id="KW-0378">Hydrolase</keyword>
<accession>A0AAV6PCT6</accession>
<comment type="catalytic activity">
    <reaction evidence="1">
        <text>Hydrolyzes glycerol monoesters of long-chain fatty acids.</text>
        <dbReference type="EC" id="3.1.1.23"/>
    </reaction>
</comment>